<dbReference type="AlphaFoldDB" id="A0AAW2DU90"/>
<dbReference type="InterPro" id="IPR023214">
    <property type="entry name" value="HAD_sf"/>
</dbReference>
<accession>A0AAW2DU90</accession>
<evidence type="ECO:0000313" key="2">
    <source>
        <dbReference type="Proteomes" id="UP001459277"/>
    </source>
</evidence>
<dbReference type="GO" id="GO:0005886">
    <property type="term" value="C:plasma membrane"/>
    <property type="evidence" value="ECO:0007669"/>
    <property type="project" value="TreeGrafter"/>
</dbReference>
<keyword evidence="2" id="KW-1185">Reference proteome</keyword>
<dbReference type="PANTHER" id="PTHR24092">
    <property type="entry name" value="PROBABLE PHOSPHOLIPID-TRANSPORTING ATPASE"/>
    <property type="match status" value="1"/>
</dbReference>
<name>A0AAW2DU90_9ROSI</name>
<proteinExistence type="predicted"/>
<dbReference type="PANTHER" id="PTHR24092:SF165">
    <property type="entry name" value="PHOSPHOLIPID-TRANSPORTING ATPASE 8-RELATED"/>
    <property type="match status" value="1"/>
</dbReference>
<protein>
    <submittedName>
        <fullName evidence="1">Uncharacterized protein</fullName>
    </submittedName>
</protein>
<gene>
    <name evidence="1" type="ORF">SO802_001386</name>
</gene>
<dbReference type="GO" id="GO:0045332">
    <property type="term" value="P:phospholipid translocation"/>
    <property type="evidence" value="ECO:0007669"/>
    <property type="project" value="TreeGrafter"/>
</dbReference>
<dbReference type="Proteomes" id="UP001459277">
    <property type="component" value="Unassembled WGS sequence"/>
</dbReference>
<evidence type="ECO:0000313" key="1">
    <source>
        <dbReference type="EMBL" id="KAL0014317.1"/>
    </source>
</evidence>
<dbReference type="EMBL" id="JAZDWU010000001">
    <property type="protein sequence ID" value="KAL0014317.1"/>
    <property type="molecule type" value="Genomic_DNA"/>
</dbReference>
<sequence>MSQINSAKESDIMFGLIIDGKSLDFLLKKDTGKSFFELAINCASVICCRSSPKQKALLMYPLLKLLNAGVSHV</sequence>
<dbReference type="Gene3D" id="3.40.50.1000">
    <property type="entry name" value="HAD superfamily/HAD-like"/>
    <property type="match status" value="1"/>
</dbReference>
<reference evidence="1 2" key="1">
    <citation type="submission" date="2024-01" db="EMBL/GenBank/DDBJ databases">
        <title>A telomere-to-telomere, gap-free genome of sweet tea (Lithocarpus litseifolius).</title>
        <authorList>
            <person name="Zhou J."/>
        </authorList>
    </citation>
    <scope>NUCLEOTIDE SEQUENCE [LARGE SCALE GENOMIC DNA]</scope>
    <source>
        <strain evidence="1">Zhou-2022a</strain>
        <tissue evidence="1">Leaf</tissue>
    </source>
</reference>
<dbReference type="GO" id="GO:0140326">
    <property type="term" value="F:ATPase-coupled intramembrane lipid transporter activity"/>
    <property type="evidence" value="ECO:0007669"/>
    <property type="project" value="TreeGrafter"/>
</dbReference>
<organism evidence="1 2">
    <name type="scientific">Lithocarpus litseifolius</name>
    <dbReference type="NCBI Taxonomy" id="425828"/>
    <lineage>
        <taxon>Eukaryota</taxon>
        <taxon>Viridiplantae</taxon>
        <taxon>Streptophyta</taxon>
        <taxon>Embryophyta</taxon>
        <taxon>Tracheophyta</taxon>
        <taxon>Spermatophyta</taxon>
        <taxon>Magnoliopsida</taxon>
        <taxon>eudicotyledons</taxon>
        <taxon>Gunneridae</taxon>
        <taxon>Pentapetalae</taxon>
        <taxon>rosids</taxon>
        <taxon>fabids</taxon>
        <taxon>Fagales</taxon>
        <taxon>Fagaceae</taxon>
        <taxon>Lithocarpus</taxon>
    </lineage>
</organism>
<comment type="caution">
    <text evidence="1">The sequence shown here is derived from an EMBL/GenBank/DDBJ whole genome shotgun (WGS) entry which is preliminary data.</text>
</comment>